<dbReference type="Proteomes" id="UP000072189">
    <property type="component" value="Unassembled WGS sequence"/>
</dbReference>
<feature type="transmembrane region" description="Helical" evidence="7">
    <location>
        <begin position="98"/>
        <end position="116"/>
    </location>
</feature>
<evidence type="ECO:0000256" key="2">
    <source>
        <dbReference type="ARBA" id="ARBA00022475"/>
    </source>
</evidence>
<evidence type="ECO:0000256" key="7">
    <source>
        <dbReference type="SAM" id="Phobius"/>
    </source>
</evidence>
<evidence type="ECO:0000256" key="5">
    <source>
        <dbReference type="ARBA" id="ARBA00023136"/>
    </source>
</evidence>
<evidence type="ECO:0000256" key="6">
    <source>
        <dbReference type="ARBA" id="ARBA00043993"/>
    </source>
</evidence>
<sequence length="365" mass="38893">MYSSFDPRQWWRDAMTADRLVLAAKTAAAAALAWYLAPFVPFAQSEYSYYAPLGVLVSMYPTVARSASSGVQAVVGLALGIGLGLASLAVVGAGLPRIAAVAIVILLGVLLAGVRALGVGRDWVAIAALFVLLLGGADPDGYSSSYLMTMAFGVLVGVMVNLLVVPPLREKRADDRLARLRDDLGEALRGIADALAGHAFDQDAADTATAGLTETLADVREEVELADESRRYNPRGRRLRAPRDLNRRRLDALTGTADATRELSASLSRLTEGPDVDTRIPDEARRSLARAIEAASHLVTTPPDPEATAGQLREAEHALTAYIDRLRELTARDEPLDAWEAAVSLRRVIAACGPLSDPDADTATR</sequence>
<feature type="domain" description="Integral membrane bound transporter" evidence="8">
    <location>
        <begin position="33"/>
        <end position="160"/>
    </location>
</feature>
<keyword evidence="2" id="KW-1003">Cell membrane</keyword>
<dbReference type="PANTHER" id="PTHR30509:SF9">
    <property type="entry name" value="MULTIDRUG RESISTANCE PROTEIN MDTO"/>
    <property type="match status" value="1"/>
</dbReference>
<gene>
    <name evidence="9" type="ORF">RSA3_05655</name>
</gene>
<feature type="transmembrane region" description="Helical" evidence="7">
    <location>
        <begin position="20"/>
        <end position="37"/>
    </location>
</feature>
<dbReference type="Pfam" id="PF13515">
    <property type="entry name" value="FUSC_2"/>
    <property type="match status" value="1"/>
</dbReference>
<evidence type="ECO:0000256" key="1">
    <source>
        <dbReference type="ARBA" id="ARBA00004651"/>
    </source>
</evidence>
<dbReference type="InterPro" id="IPR049453">
    <property type="entry name" value="Memb_transporter_dom"/>
</dbReference>
<evidence type="ECO:0000256" key="4">
    <source>
        <dbReference type="ARBA" id="ARBA00022989"/>
    </source>
</evidence>
<dbReference type="PATRIC" id="fig|2033.7.peg.1729"/>
<evidence type="ECO:0000313" key="9">
    <source>
        <dbReference type="EMBL" id="KTS13251.1"/>
    </source>
</evidence>
<dbReference type="GO" id="GO:0005886">
    <property type="term" value="C:plasma membrane"/>
    <property type="evidence" value="ECO:0007669"/>
    <property type="project" value="UniProtKB-SubCell"/>
</dbReference>
<comment type="caution">
    <text evidence="9">The sequence shown here is derived from an EMBL/GenBank/DDBJ whole genome shotgun (WGS) entry which is preliminary data.</text>
</comment>
<feature type="transmembrane region" description="Helical" evidence="7">
    <location>
        <begin position="145"/>
        <end position="165"/>
    </location>
</feature>
<organism evidence="9 10">
    <name type="scientific">Microbacterium testaceum</name>
    <name type="common">Aureobacterium testaceum</name>
    <name type="synonym">Brevibacterium testaceum</name>
    <dbReference type="NCBI Taxonomy" id="2033"/>
    <lineage>
        <taxon>Bacteria</taxon>
        <taxon>Bacillati</taxon>
        <taxon>Actinomycetota</taxon>
        <taxon>Actinomycetes</taxon>
        <taxon>Micrococcales</taxon>
        <taxon>Microbacteriaceae</taxon>
        <taxon>Microbacterium</taxon>
    </lineage>
</organism>
<keyword evidence="5 7" id="KW-0472">Membrane</keyword>
<comment type="similarity">
    <text evidence="6">Belongs to the YccS/YhfK family.</text>
</comment>
<dbReference type="PANTHER" id="PTHR30509">
    <property type="entry name" value="P-HYDROXYBENZOIC ACID EFFLUX PUMP SUBUNIT-RELATED"/>
    <property type="match status" value="1"/>
</dbReference>
<name>A0A147F9H9_MICTE</name>
<evidence type="ECO:0000259" key="8">
    <source>
        <dbReference type="Pfam" id="PF13515"/>
    </source>
</evidence>
<protein>
    <recommendedName>
        <fullName evidence="8">Integral membrane bound transporter domain-containing protein</fullName>
    </recommendedName>
</protein>
<accession>A0A147F9H9</accession>
<keyword evidence="4 7" id="KW-1133">Transmembrane helix</keyword>
<keyword evidence="3 7" id="KW-0812">Transmembrane</keyword>
<evidence type="ECO:0000256" key="3">
    <source>
        <dbReference type="ARBA" id="ARBA00022692"/>
    </source>
</evidence>
<dbReference type="EMBL" id="LDRV01000031">
    <property type="protein sequence ID" value="KTS13251.1"/>
    <property type="molecule type" value="Genomic_DNA"/>
</dbReference>
<dbReference type="AlphaFoldDB" id="A0A147F9H9"/>
<comment type="subcellular location">
    <subcellularLocation>
        <location evidence="1">Cell membrane</location>
        <topology evidence="1">Multi-pass membrane protein</topology>
    </subcellularLocation>
</comment>
<feature type="transmembrane region" description="Helical" evidence="7">
    <location>
        <begin position="74"/>
        <end position="92"/>
    </location>
</feature>
<reference evidence="9 10" key="1">
    <citation type="journal article" date="2016" name="Front. Microbiol.">
        <title>Genomic Resource of Rice Seed Associated Bacteria.</title>
        <authorList>
            <person name="Midha S."/>
            <person name="Bansal K."/>
            <person name="Sharma S."/>
            <person name="Kumar N."/>
            <person name="Patil P.P."/>
            <person name="Chaudhry V."/>
            <person name="Patil P.B."/>
        </authorList>
    </citation>
    <scope>NUCLEOTIDE SEQUENCE [LARGE SCALE GENOMIC DNA]</scope>
    <source>
        <strain evidence="9 10">RSA3</strain>
    </source>
</reference>
<evidence type="ECO:0000313" key="10">
    <source>
        <dbReference type="Proteomes" id="UP000072189"/>
    </source>
</evidence>
<proteinExistence type="inferred from homology"/>